<protein>
    <submittedName>
        <fullName evidence="5">AMP-binding protein</fullName>
    </submittedName>
</protein>
<name>A0A501PGE3_9PROT</name>
<dbReference type="InterPro" id="IPR042099">
    <property type="entry name" value="ANL_N_sf"/>
</dbReference>
<sequence length="495" mass="53943">MIDHVALQSGLQPDRIAIRDLNTAREWDYAALDQAIGQCAAVLRANPALAHGERVVTLAHNCAELVILHLACARTGLIYVPLNWRLSAAEVESLIEDSDPKLLVGDSCLDAIDSDVPRLSVSELTAAIDKAEPLPHAPFDRDNISLILYTSGTSGKPKGAMLSEKNLDQTAYNFSILGRVTHESVFLCDSPMFHIIGLITNVRPTFMRGAMLIISEGFDAARTLARLGDPDLKVTHYFGVPQMAARLRQEPGYDPEKLRNMTAIFTGGAPHPEADIRAWVDDGISVVDGFGMSESGTTFGMPIERDRILAKAGSVGLGTPSVEARIVDAQGNDCPVDVAGELLLRGDNVTRGYWRREEATIDAFTEDGWFKTGDVACRDADGFYYLVDRKKDMFISGGENVYPAEVEAAFAGMEGVIEAAVVGVPDERWGEVGHLAVVCKEGYAVDMDTVLAWLEPKLARYKLPKHLTLLPALPRTGSGKVQKQELRALLMQKEK</sequence>
<dbReference type="NCBIfam" id="NF006572">
    <property type="entry name" value="PRK09088.1"/>
    <property type="match status" value="1"/>
</dbReference>
<dbReference type="Gene3D" id="3.40.50.12780">
    <property type="entry name" value="N-terminal domain of ligase-like"/>
    <property type="match status" value="1"/>
</dbReference>
<evidence type="ECO:0000256" key="2">
    <source>
        <dbReference type="ARBA" id="ARBA00022598"/>
    </source>
</evidence>
<evidence type="ECO:0000259" key="3">
    <source>
        <dbReference type="Pfam" id="PF00501"/>
    </source>
</evidence>
<dbReference type="PANTHER" id="PTHR43201">
    <property type="entry name" value="ACYL-COA SYNTHETASE"/>
    <property type="match status" value="1"/>
</dbReference>
<keyword evidence="6" id="KW-1185">Reference proteome</keyword>
<comment type="similarity">
    <text evidence="1">Belongs to the ATP-dependent AMP-binding enzyme family.</text>
</comment>
<dbReference type="GO" id="GO:0031956">
    <property type="term" value="F:medium-chain fatty acid-CoA ligase activity"/>
    <property type="evidence" value="ECO:0007669"/>
    <property type="project" value="TreeGrafter"/>
</dbReference>
<dbReference type="Pfam" id="PF00501">
    <property type="entry name" value="AMP-binding"/>
    <property type="match status" value="1"/>
</dbReference>
<dbReference type="InterPro" id="IPR020845">
    <property type="entry name" value="AMP-binding_CS"/>
</dbReference>
<dbReference type="SUPFAM" id="SSF56801">
    <property type="entry name" value="Acetyl-CoA synthetase-like"/>
    <property type="match status" value="1"/>
</dbReference>
<feature type="domain" description="AMP-binding enzyme C-terminal" evidence="4">
    <location>
        <begin position="405"/>
        <end position="480"/>
    </location>
</feature>
<keyword evidence="2" id="KW-0436">Ligase</keyword>
<dbReference type="PANTHER" id="PTHR43201:SF5">
    <property type="entry name" value="MEDIUM-CHAIN ACYL-COA LIGASE ACSF2, MITOCHONDRIAL"/>
    <property type="match status" value="1"/>
</dbReference>
<reference evidence="6" key="1">
    <citation type="submission" date="2019-06" db="EMBL/GenBank/DDBJ databases">
        <title>The complete genome of Emcibacter congregatus ZYLT.</title>
        <authorList>
            <person name="Zhao Z."/>
        </authorList>
    </citation>
    <scope>NUCLEOTIDE SEQUENCE [LARGE SCALE GENOMIC DNA]</scope>
    <source>
        <strain evidence="6">MCCC 1A06723</strain>
    </source>
</reference>
<feature type="domain" description="AMP-dependent synthetase/ligase" evidence="3">
    <location>
        <begin position="12"/>
        <end position="354"/>
    </location>
</feature>
<evidence type="ECO:0000313" key="5">
    <source>
        <dbReference type="EMBL" id="TPD59082.1"/>
    </source>
</evidence>
<gene>
    <name evidence="5" type="ORF">FIV46_12670</name>
</gene>
<dbReference type="OrthoDB" id="9803968at2"/>
<dbReference type="EMBL" id="VFIY01000015">
    <property type="protein sequence ID" value="TPD59082.1"/>
    <property type="molecule type" value="Genomic_DNA"/>
</dbReference>
<evidence type="ECO:0000259" key="4">
    <source>
        <dbReference type="Pfam" id="PF13193"/>
    </source>
</evidence>
<dbReference type="InterPro" id="IPR045851">
    <property type="entry name" value="AMP-bd_C_sf"/>
</dbReference>
<evidence type="ECO:0000313" key="6">
    <source>
        <dbReference type="Proteomes" id="UP000319148"/>
    </source>
</evidence>
<dbReference type="InterPro" id="IPR000873">
    <property type="entry name" value="AMP-dep_synth/lig_dom"/>
</dbReference>
<comment type="caution">
    <text evidence="5">The sequence shown here is derived from an EMBL/GenBank/DDBJ whole genome shotgun (WGS) entry which is preliminary data.</text>
</comment>
<dbReference type="Gene3D" id="3.30.300.30">
    <property type="match status" value="1"/>
</dbReference>
<dbReference type="Pfam" id="PF13193">
    <property type="entry name" value="AMP-binding_C"/>
    <property type="match status" value="1"/>
</dbReference>
<dbReference type="PROSITE" id="PS00455">
    <property type="entry name" value="AMP_BINDING"/>
    <property type="match status" value="1"/>
</dbReference>
<organism evidence="5 6">
    <name type="scientific">Emcibacter nanhaiensis</name>
    <dbReference type="NCBI Taxonomy" id="1505037"/>
    <lineage>
        <taxon>Bacteria</taxon>
        <taxon>Pseudomonadati</taxon>
        <taxon>Pseudomonadota</taxon>
        <taxon>Alphaproteobacteria</taxon>
        <taxon>Emcibacterales</taxon>
        <taxon>Emcibacteraceae</taxon>
        <taxon>Emcibacter</taxon>
    </lineage>
</organism>
<dbReference type="RefSeq" id="WP_139941301.1">
    <property type="nucleotide sequence ID" value="NZ_JBHSYP010000002.1"/>
</dbReference>
<dbReference type="AlphaFoldDB" id="A0A501PGE3"/>
<accession>A0A501PGE3</accession>
<dbReference type="InterPro" id="IPR025110">
    <property type="entry name" value="AMP-bd_C"/>
</dbReference>
<evidence type="ECO:0000256" key="1">
    <source>
        <dbReference type="ARBA" id="ARBA00006432"/>
    </source>
</evidence>
<dbReference type="GO" id="GO:0006631">
    <property type="term" value="P:fatty acid metabolic process"/>
    <property type="evidence" value="ECO:0007669"/>
    <property type="project" value="TreeGrafter"/>
</dbReference>
<dbReference type="Proteomes" id="UP000319148">
    <property type="component" value="Unassembled WGS sequence"/>
</dbReference>
<proteinExistence type="inferred from homology"/>